<protein>
    <submittedName>
        <fullName evidence="2">Uncharacterized protein</fullName>
    </submittedName>
</protein>
<accession>A0A344TN45</accession>
<evidence type="ECO:0000313" key="2">
    <source>
        <dbReference type="EMBL" id="AXE20066.1"/>
    </source>
</evidence>
<dbReference type="AlphaFoldDB" id="A0A344TN45"/>
<organism evidence="2 3">
    <name type="scientific">Runella rosea</name>
    <dbReference type="NCBI Taxonomy" id="2259595"/>
    <lineage>
        <taxon>Bacteria</taxon>
        <taxon>Pseudomonadati</taxon>
        <taxon>Bacteroidota</taxon>
        <taxon>Cytophagia</taxon>
        <taxon>Cytophagales</taxon>
        <taxon>Spirosomataceae</taxon>
        <taxon>Runella</taxon>
    </lineage>
</organism>
<sequence length="108" mass="12127">MNYAKVFLLILFSLLIGLMSVLRPAFKDIKKQAANEKMAESSCPDSETNCPFDEETGEEGSEGWDEFESLSYPVFNVSTLTKSHLNFTYLMPAPEHFTSICIPPPEGR</sequence>
<evidence type="ECO:0000256" key="1">
    <source>
        <dbReference type="SAM" id="MobiDB-lite"/>
    </source>
</evidence>
<dbReference type="EMBL" id="CP030850">
    <property type="protein sequence ID" value="AXE20066.1"/>
    <property type="molecule type" value="Genomic_DNA"/>
</dbReference>
<dbReference type="OrthoDB" id="963804at2"/>
<feature type="region of interest" description="Disordered" evidence="1">
    <location>
        <begin position="37"/>
        <end position="63"/>
    </location>
</feature>
<keyword evidence="3" id="KW-1185">Reference proteome</keyword>
<dbReference type="KEGG" id="run:DR864_21090"/>
<feature type="compositionally biased region" description="Acidic residues" evidence="1">
    <location>
        <begin position="52"/>
        <end position="63"/>
    </location>
</feature>
<name>A0A344TN45_9BACT</name>
<reference evidence="2 3" key="1">
    <citation type="submission" date="2018-07" db="EMBL/GenBank/DDBJ databases">
        <title>Genome sequencing of Runella.</title>
        <authorList>
            <person name="Baek M.-G."/>
            <person name="Yi H."/>
        </authorList>
    </citation>
    <scope>NUCLEOTIDE SEQUENCE [LARGE SCALE GENOMIC DNA]</scope>
    <source>
        <strain evidence="2 3">HYN0085</strain>
    </source>
</reference>
<dbReference type="Proteomes" id="UP000251993">
    <property type="component" value="Chromosome"/>
</dbReference>
<gene>
    <name evidence="2" type="ORF">DR864_21090</name>
</gene>
<evidence type="ECO:0000313" key="3">
    <source>
        <dbReference type="Proteomes" id="UP000251993"/>
    </source>
</evidence>
<proteinExistence type="predicted"/>